<feature type="region of interest" description="Disordered" evidence="2">
    <location>
        <begin position="377"/>
        <end position="401"/>
    </location>
</feature>
<feature type="domain" description="SWI/SNF and RSC complexes subunit Ssr4 C-terminal" evidence="4">
    <location>
        <begin position="287"/>
        <end position="335"/>
    </location>
</feature>
<dbReference type="GO" id="GO:0006338">
    <property type="term" value="P:chromatin remodeling"/>
    <property type="evidence" value="ECO:0007669"/>
    <property type="project" value="InterPro"/>
</dbReference>
<feature type="compositionally biased region" description="Basic and acidic residues" evidence="2">
    <location>
        <begin position="259"/>
        <end position="269"/>
    </location>
</feature>
<comment type="caution">
    <text evidence="5">The sequence shown here is derived from an EMBL/GenBank/DDBJ whole genome shotgun (WGS) entry which is preliminary data.</text>
</comment>
<feature type="compositionally biased region" description="Acidic residues" evidence="2">
    <location>
        <begin position="287"/>
        <end position="296"/>
    </location>
</feature>
<evidence type="ECO:0000259" key="3">
    <source>
        <dbReference type="Pfam" id="PF08549"/>
    </source>
</evidence>
<dbReference type="InterPro" id="IPR013859">
    <property type="entry name" value="Ssr4_N"/>
</dbReference>
<keyword evidence="1" id="KW-0175">Coiled coil</keyword>
<dbReference type="OrthoDB" id="5321006at2759"/>
<evidence type="ECO:0000256" key="1">
    <source>
        <dbReference type="SAM" id="Coils"/>
    </source>
</evidence>
<evidence type="ECO:0008006" key="7">
    <source>
        <dbReference type="Google" id="ProtNLM"/>
    </source>
</evidence>
<feature type="compositionally biased region" description="Gly residues" evidence="2">
    <location>
        <begin position="194"/>
        <end position="234"/>
    </location>
</feature>
<evidence type="ECO:0000259" key="4">
    <source>
        <dbReference type="Pfam" id="PF20497"/>
    </source>
</evidence>
<dbReference type="InterPro" id="IPR046464">
    <property type="entry name" value="SWI-SNF_Ssr4_C"/>
</dbReference>
<feature type="region of interest" description="Disordered" evidence="2">
    <location>
        <begin position="171"/>
        <end position="240"/>
    </location>
</feature>
<feature type="coiled-coil region" evidence="1">
    <location>
        <begin position="349"/>
        <end position="376"/>
    </location>
</feature>
<dbReference type="Proteomes" id="UP000807306">
    <property type="component" value="Unassembled WGS sequence"/>
</dbReference>
<dbReference type="Pfam" id="PF08549">
    <property type="entry name" value="SWI-SNF_Ssr4_N"/>
    <property type="match status" value="1"/>
</dbReference>
<reference evidence="5" key="1">
    <citation type="submission" date="2020-11" db="EMBL/GenBank/DDBJ databases">
        <authorList>
            <consortium name="DOE Joint Genome Institute"/>
            <person name="Ahrendt S."/>
            <person name="Riley R."/>
            <person name="Andreopoulos W."/>
            <person name="Labutti K."/>
            <person name="Pangilinan J."/>
            <person name="Ruiz-Duenas F.J."/>
            <person name="Barrasa J.M."/>
            <person name="Sanchez-Garcia M."/>
            <person name="Camarero S."/>
            <person name="Miyauchi S."/>
            <person name="Serrano A."/>
            <person name="Linde D."/>
            <person name="Babiker R."/>
            <person name="Drula E."/>
            <person name="Ayuso-Fernandez I."/>
            <person name="Pacheco R."/>
            <person name="Padilla G."/>
            <person name="Ferreira P."/>
            <person name="Barriuso J."/>
            <person name="Kellner H."/>
            <person name="Castanera R."/>
            <person name="Alfaro M."/>
            <person name="Ramirez L."/>
            <person name="Pisabarro A.G."/>
            <person name="Kuo A."/>
            <person name="Tritt A."/>
            <person name="Lipzen A."/>
            <person name="He G."/>
            <person name="Yan M."/>
            <person name="Ng V."/>
            <person name="Cullen D."/>
            <person name="Martin F."/>
            <person name="Rosso M.-N."/>
            <person name="Henrissat B."/>
            <person name="Hibbett D."/>
            <person name="Martinez A.T."/>
            <person name="Grigoriev I.V."/>
        </authorList>
    </citation>
    <scope>NUCLEOTIDE SEQUENCE</scope>
    <source>
        <strain evidence="5">CBS 506.95</strain>
    </source>
</reference>
<sequence>MQNQAEGSCLRFPEHIAPQREVTYEMAINMLLKGAGMAPNVPFSWSYVDKPADGTVMLLYLPASSPFPNDGIRWQDNEIKGNMAAGGMRELEAHEIKFGFVPGSGESSASRVRRRYRLTKGGNSELLLVHYTRGPQTIIQPQLMNQPVRSYPLRPINEPSVYIAGEKRGLKADAGASGSGPRPQPPMPTHQGPSGMGGMGGGMPPSGSMGMSGGGPGSLGVGAGGPLGGGGGGMPINMGNMSIPQQQALLAQQNSQMEQLERRRERERLAAAAQAHQQGRVPHSRADEEESGDEVDQISTRSLALARYKRNHDWMNDVFHQAAFGQVIPTNDILGYANKPKTLSTLFDVGEVDAKVDKLQAEIEKLQEGVERRRAEKIRKSQSEEGSGILANTAPTETMVV</sequence>
<evidence type="ECO:0000256" key="2">
    <source>
        <dbReference type="SAM" id="MobiDB-lite"/>
    </source>
</evidence>
<protein>
    <recommendedName>
        <fullName evidence="7">SWI/SNF and RSC complexes subunit ssr4</fullName>
    </recommendedName>
</protein>
<evidence type="ECO:0000313" key="5">
    <source>
        <dbReference type="EMBL" id="KAF9533051.1"/>
    </source>
</evidence>
<feature type="region of interest" description="Disordered" evidence="2">
    <location>
        <begin position="253"/>
        <end position="297"/>
    </location>
</feature>
<name>A0A9P6ENI7_9AGAR</name>
<keyword evidence="6" id="KW-1185">Reference proteome</keyword>
<accession>A0A9P6ENI7</accession>
<proteinExistence type="predicted"/>
<dbReference type="Pfam" id="PF20497">
    <property type="entry name" value="SWI-SNF_Ssr4_C"/>
    <property type="match status" value="1"/>
</dbReference>
<evidence type="ECO:0000313" key="6">
    <source>
        <dbReference type="Proteomes" id="UP000807306"/>
    </source>
</evidence>
<feature type="domain" description="SWI/SNF and RSC complexes subunit Ssr4 N-terminal" evidence="3">
    <location>
        <begin position="19"/>
        <end position="134"/>
    </location>
</feature>
<gene>
    <name evidence="5" type="ORF">CPB83DRAFT_845734</name>
</gene>
<organism evidence="5 6">
    <name type="scientific">Crepidotus variabilis</name>
    <dbReference type="NCBI Taxonomy" id="179855"/>
    <lineage>
        <taxon>Eukaryota</taxon>
        <taxon>Fungi</taxon>
        <taxon>Dikarya</taxon>
        <taxon>Basidiomycota</taxon>
        <taxon>Agaricomycotina</taxon>
        <taxon>Agaricomycetes</taxon>
        <taxon>Agaricomycetidae</taxon>
        <taxon>Agaricales</taxon>
        <taxon>Agaricineae</taxon>
        <taxon>Crepidotaceae</taxon>
        <taxon>Crepidotus</taxon>
    </lineage>
</organism>
<dbReference type="AlphaFoldDB" id="A0A9P6ENI7"/>
<dbReference type="EMBL" id="MU157829">
    <property type="protein sequence ID" value="KAF9533051.1"/>
    <property type="molecule type" value="Genomic_DNA"/>
</dbReference>